<evidence type="ECO:0000313" key="2">
    <source>
        <dbReference type="Proteomes" id="UP000005451"/>
    </source>
</evidence>
<evidence type="ECO:0000313" key="1">
    <source>
        <dbReference type="EMBL" id="EEB35857.1"/>
    </source>
</evidence>
<organism evidence="1 2">
    <name type="scientific">Anaerococcus hydrogenalis DSM 7454</name>
    <dbReference type="NCBI Taxonomy" id="561177"/>
    <lineage>
        <taxon>Bacteria</taxon>
        <taxon>Bacillati</taxon>
        <taxon>Bacillota</taxon>
        <taxon>Tissierellia</taxon>
        <taxon>Tissierellales</taxon>
        <taxon>Peptoniphilaceae</taxon>
        <taxon>Anaerococcus</taxon>
    </lineage>
</organism>
<reference evidence="1 2" key="1">
    <citation type="submission" date="2008-09" db="EMBL/GenBank/DDBJ databases">
        <authorList>
            <person name="Fulton L."/>
            <person name="Clifton S."/>
            <person name="Fulton B."/>
            <person name="Xu J."/>
            <person name="Minx P."/>
            <person name="Pepin K.H."/>
            <person name="Johnson M."/>
            <person name="Thiruvilangam P."/>
            <person name="Bhonagiri V."/>
            <person name="Nash W.E."/>
            <person name="Mardis E.R."/>
            <person name="Wilson R.K."/>
        </authorList>
    </citation>
    <scope>NUCLEOTIDE SEQUENCE [LARGE SCALE GENOMIC DNA]</scope>
    <source>
        <strain evidence="1 2">DSM 7454</strain>
    </source>
</reference>
<dbReference type="EMBL" id="ABXA01000034">
    <property type="protein sequence ID" value="EEB35857.1"/>
    <property type="molecule type" value="Genomic_DNA"/>
</dbReference>
<proteinExistence type="predicted"/>
<dbReference type="Proteomes" id="UP000005451">
    <property type="component" value="Unassembled WGS sequence"/>
</dbReference>
<sequence>MDSNLINYPFIAHRLSSIVDSDLIYFMDGGKIISKGSIKIY</sequence>
<dbReference type="SUPFAM" id="SSF52540">
    <property type="entry name" value="P-loop containing nucleoside triphosphate hydrolases"/>
    <property type="match status" value="1"/>
</dbReference>
<dbReference type="InterPro" id="IPR027417">
    <property type="entry name" value="P-loop_NTPase"/>
</dbReference>
<dbReference type="AlphaFoldDB" id="B6W9N8"/>
<comment type="caution">
    <text evidence="1">The sequence shown here is derived from an EMBL/GenBank/DDBJ whole genome shotgun (WGS) entry which is preliminary data.</text>
</comment>
<protein>
    <submittedName>
        <fullName evidence="1">Uncharacterized protein</fullName>
    </submittedName>
</protein>
<dbReference type="STRING" id="561177.ANHYDRO_01293"/>
<gene>
    <name evidence="1" type="ORF">ANHYDRO_01293</name>
</gene>
<reference evidence="1 2" key="2">
    <citation type="submission" date="2008-10" db="EMBL/GenBank/DDBJ databases">
        <title>Draft genome sequence of Anaerococcus hydrogenalis (DSM 7454).</title>
        <authorList>
            <person name="Sudarsanam P."/>
            <person name="Ley R."/>
            <person name="Guruge J."/>
            <person name="Turnbaugh P.J."/>
            <person name="Mahowald M."/>
            <person name="Liep D."/>
            <person name="Gordon J."/>
        </authorList>
    </citation>
    <scope>NUCLEOTIDE SEQUENCE [LARGE SCALE GENOMIC DNA]</scope>
    <source>
        <strain evidence="1 2">DSM 7454</strain>
    </source>
</reference>
<name>B6W9N8_9FIRM</name>
<accession>B6W9N8</accession>